<dbReference type="GO" id="GO:0008677">
    <property type="term" value="F:2-dehydropantoate 2-reductase activity"/>
    <property type="evidence" value="ECO:0007669"/>
    <property type="project" value="UniProtKB-EC"/>
</dbReference>
<comment type="function">
    <text evidence="4">Catalyzes the NADPH-dependent reduction of ketopantoate into pantoic acid.</text>
</comment>
<dbReference type="InterPro" id="IPR013328">
    <property type="entry name" value="6PGD_dom2"/>
</dbReference>
<dbReference type="EC" id="1.1.1.169" evidence="4"/>
<dbReference type="PANTHER" id="PTHR21708">
    <property type="entry name" value="PROBABLE 2-DEHYDROPANTOATE 2-REDUCTASE"/>
    <property type="match status" value="1"/>
</dbReference>
<dbReference type="InterPro" id="IPR003710">
    <property type="entry name" value="ApbA"/>
</dbReference>
<keyword evidence="4" id="KW-0566">Pantothenate biosynthesis</keyword>
<proteinExistence type="inferred from homology"/>
<accession>A0ABR9UWG9</accession>
<dbReference type="PANTHER" id="PTHR21708:SF26">
    <property type="entry name" value="2-DEHYDROPANTOATE 2-REDUCTASE"/>
    <property type="match status" value="1"/>
</dbReference>
<keyword evidence="2 4" id="KW-0521">NADP</keyword>
<dbReference type="NCBIfam" id="TIGR00745">
    <property type="entry name" value="apbA_panE"/>
    <property type="match status" value="1"/>
</dbReference>
<dbReference type="Pfam" id="PF02558">
    <property type="entry name" value="ApbA"/>
    <property type="match status" value="1"/>
</dbReference>
<dbReference type="EMBL" id="JADEWN010000053">
    <property type="protein sequence ID" value="MBE9192365.1"/>
    <property type="molecule type" value="Genomic_DNA"/>
</dbReference>
<dbReference type="NCBIfam" id="NF004887">
    <property type="entry name" value="PRK06249.1"/>
    <property type="match status" value="1"/>
</dbReference>
<dbReference type="InterPro" id="IPR013752">
    <property type="entry name" value="KPA_reductase"/>
</dbReference>
<name>A0ABR9UWG9_9CHRO</name>
<dbReference type="Gene3D" id="3.40.50.720">
    <property type="entry name" value="NAD(P)-binding Rossmann-like Domain"/>
    <property type="match status" value="1"/>
</dbReference>
<comment type="similarity">
    <text evidence="1 4">Belongs to the ketopantoate reductase family.</text>
</comment>
<comment type="caution">
    <text evidence="7">The sequence shown here is derived from an EMBL/GenBank/DDBJ whole genome shotgun (WGS) entry which is preliminary data.</text>
</comment>
<dbReference type="InterPro" id="IPR036291">
    <property type="entry name" value="NAD(P)-bd_dom_sf"/>
</dbReference>
<dbReference type="InterPro" id="IPR051402">
    <property type="entry name" value="KPR-Related"/>
</dbReference>
<protein>
    <recommendedName>
        <fullName evidence="4">2-dehydropantoate 2-reductase</fullName>
        <ecNumber evidence="4">1.1.1.169</ecNumber>
    </recommendedName>
    <alternativeName>
        <fullName evidence="4">Ketopantoate reductase</fullName>
    </alternativeName>
</protein>
<sequence>MSENRSYAILGTGALGGFYGARLQQVGLDVHFLLRSDYEYVKKHGLFIESPDGSFRLSHVNAYRNVLDVPPCDVVVVALKTTQNNLLRQMLPSLVKDNSVVLVLQNGLGVEEDVAAIVGSNRVMGGLCFTCNDKVAPGHIRHLRYGVITLAEYACNYLTCGITERMLQVKSDFESAGVLIQLAEDLLLARWKKLICNIPFNGLTVVLNATIKDLISDVHTRALIEQMMQEMVAVAAAYGRAIADDYIEKRLKFIAKMGPYRTSTKIDFDQRRSLEVEAIFGKPLRAAQQAGLDTPQLAMLYRQLKFLDTYYCTNQAIAVLSH</sequence>
<comment type="pathway">
    <text evidence="4">Cofactor biosynthesis; (R)-pantothenate biosynthesis; (R)-pantoate from 3-methyl-2-oxobutanoate: step 2/2.</text>
</comment>
<dbReference type="Proteomes" id="UP000651156">
    <property type="component" value="Unassembled WGS sequence"/>
</dbReference>
<evidence type="ECO:0000313" key="8">
    <source>
        <dbReference type="Proteomes" id="UP000651156"/>
    </source>
</evidence>
<gene>
    <name evidence="7" type="ORF">IQ230_18825</name>
</gene>
<dbReference type="SUPFAM" id="SSF48179">
    <property type="entry name" value="6-phosphogluconate dehydrogenase C-terminal domain-like"/>
    <property type="match status" value="1"/>
</dbReference>
<organism evidence="7 8">
    <name type="scientific">Gloeocapsopsis crepidinum LEGE 06123</name>
    <dbReference type="NCBI Taxonomy" id="588587"/>
    <lineage>
        <taxon>Bacteria</taxon>
        <taxon>Bacillati</taxon>
        <taxon>Cyanobacteriota</taxon>
        <taxon>Cyanophyceae</taxon>
        <taxon>Oscillatoriophycideae</taxon>
        <taxon>Chroococcales</taxon>
        <taxon>Chroococcaceae</taxon>
        <taxon>Gloeocapsopsis</taxon>
    </lineage>
</organism>
<keyword evidence="8" id="KW-1185">Reference proteome</keyword>
<evidence type="ECO:0000313" key="7">
    <source>
        <dbReference type="EMBL" id="MBE9192365.1"/>
    </source>
</evidence>
<evidence type="ECO:0000256" key="1">
    <source>
        <dbReference type="ARBA" id="ARBA00007870"/>
    </source>
</evidence>
<evidence type="ECO:0000256" key="3">
    <source>
        <dbReference type="ARBA" id="ARBA00023002"/>
    </source>
</evidence>
<evidence type="ECO:0000256" key="4">
    <source>
        <dbReference type="RuleBase" id="RU362068"/>
    </source>
</evidence>
<comment type="catalytic activity">
    <reaction evidence="4">
        <text>(R)-pantoate + NADP(+) = 2-dehydropantoate + NADPH + H(+)</text>
        <dbReference type="Rhea" id="RHEA:16233"/>
        <dbReference type="ChEBI" id="CHEBI:11561"/>
        <dbReference type="ChEBI" id="CHEBI:15378"/>
        <dbReference type="ChEBI" id="CHEBI:15980"/>
        <dbReference type="ChEBI" id="CHEBI:57783"/>
        <dbReference type="ChEBI" id="CHEBI:58349"/>
        <dbReference type="EC" id="1.1.1.169"/>
    </reaction>
</comment>
<evidence type="ECO:0000259" key="6">
    <source>
        <dbReference type="Pfam" id="PF08546"/>
    </source>
</evidence>
<keyword evidence="3 4" id="KW-0560">Oxidoreductase</keyword>
<feature type="domain" description="Ketopantoate reductase N-terminal" evidence="5">
    <location>
        <begin position="7"/>
        <end position="153"/>
    </location>
</feature>
<reference evidence="7 8" key="1">
    <citation type="submission" date="2020-10" db="EMBL/GenBank/DDBJ databases">
        <authorList>
            <person name="Castelo-Branco R."/>
            <person name="Eusebio N."/>
            <person name="Adriana R."/>
            <person name="Vieira A."/>
            <person name="Brugerolle De Fraissinette N."/>
            <person name="Rezende De Castro R."/>
            <person name="Schneider M.P."/>
            <person name="Vasconcelos V."/>
            <person name="Leao P.N."/>
        </authorList>
    </citation>
    <scope>NUCLEOTIDE SEQUENCE [LARGE SCALE GENOMIC DNA]</scope>
    <source>
        <strain evidence="7 8">LEGE 06123</strain>
    </source>
</reference>
<evidence type="ECO:0000259" key="5">
    <source>
        <dbReference type="Pfam" id="PF02558"/>
    </source>
</evidence>
<evidence type="ECO:0000256" key="2">
    <source>
        <dbReference type="ARBA" id="ARBA00022857"/>
    </source>
</evidence>
<dbReference type="InterPro" id="IPR013332">
    <property type="entry name" value="KPR_N"/>
</dbReference>
<dbReference type="Gene3D" id="1.10.1040.10">
    <property type="entry name" value="N-(1-d-carboxylethyl)-l-norvaline Dehydrogenase, domain 2"/>
    <property type="match status" value="1"/>
</dbReference>
<feature type="domain" description="Ketopantoate reductase C-terminal" evidence="6">
    <location>
        <begin position="185"/>
        <end position="306"/>
    </location>
</feature>
<dbReference type="InterPro" id="IPR008927">
    <property type="entry name" value="6-PGluconate_DH-like_C_sf"/>
</dbReference>
<dbReference type="Pfam" id="PF08546">
    <property type="entry name" value="ApbA_C"/>
    <property type="match status" value="1"/>
</dbReference>
<dbReference type="SUPFAM" id="SSF51735">
    <property type="entry name" value="NAD(P)-binding Rossmann-fold domains"/>
    <property type="match status" value="1"/>
</dbReference>